<name>A0A397G212_9GLOM</name>
<protein>
    <submittedName>
        <fullName evidence="1">Uncharacterized protein</fullName>
    </submittedName>
</protein>
<accession>A0A397G212</accession>
<reference evidence="1 2" key="1">
    <citation type="submission" date="2018-08" db="EMBL/GenBank/DDBJ databases">
        <title>Genome and evolution of the arbuscular mycorrhizal fungus Diversispora epigaea (formerly Glomus versiforme) and its bacterial endosymbionts.</title>
        <authorList>
            <person name="Sun X."/>
            <person name="Fei Z."/>
            <person name="Harrison M."/>
        </authorList>
    </citation>
    <scope>NUCLEOTIDE SEQUENCE [LARGE SCALE GENOMIC DNA]</scope>
    <source>
        <strain evidence="1 2">IT104</strain>
    </source>
</reference>
<dbReference type="EMBL" id="PQFF01000557">
    <property type="protein sequence ID" value="RHZ45081.1"/>
    <property type="molecule type" value="Genomic_DNA"/>
</dbReference>
<organism evidence="1 2">
    <name type="scientific">Diversispora epigaea</name>
    <dbReference type="NCBI Taxonomy" id="1348612"/>
    <lineage>
        <taxon>Eukaryota</taxon>
        <taxon>Fungi</taxon>
        <taxon>Fungi incertae sedis</taxon>
        <taxon>Mucoromycota</taxon>
        <taxon>Glomeromycotina</taxon>
        <taxon>Glomeromycetes</taxon>
        <taxon>Diversisporales</taxon>
        <taxon>Diversisporaceae</taxon>
        <taxon>Diversispora</taxon>
    </lineage>
</organism>
<keyword evidence="2" id="KW-1185">Reference proteome</keyword>
<comment type="caution">
    <text evidence="1">The sequence shown here is derived from an EMBL/GenBank/DDBJ whole genome shotgun (WGS) entry which is preliminary data.</text>
</comment>
<evidence type="ECO:0000313" key="1">
    <source>
        <dbReference type="EMBL" id="RHZ45081.1"/>
    </source>
</evidence>
<sequence length="54" mass="6076">MFGNRLRIITASSTQKLHFKTKLSQDSSKATQALYTANKIVNIFQTAPLTSKEF</sequence>
<dbReference type="AlphaFoldDB" id="A0A397G212"/>
<proteinExistence type="predicted"/>
<dbReference type="Proteomes" id="UP000266861">
    <property type="component" value="Unassembled WGS sequence"/>
</dbReference>
<evidence type="ECO:0000313" key="2">
    <source>
        <dbReference type="Proteomes" id="UP000266861"/>
    </source>
</evidence>
<gene>
    <name evidence="1" type="ORF">Glove_692g20</name>
</gene>